<sequence length="225" mass="24784">MRTSSPRGTHPSRFKQNNVNLIAQNPLSFSVQDRRVNTRLLKETQRRKAQLLGMTRHDVARQLHRYTVQPSSIMDEGCQGGLSRVKSASHTKFATGGGRKATSEVGADAISATGSPLSTYSGTGESSPSSKDLHSRWQTQYAKYLQKKEDTADHSLNPSTSPGEDDEQTGLVMSGPPTASYEEWLSTGCPTGPWFILLHEEFYAPLEAEQAFLGAKYNPKQRPQS</sequence>
<protein>
    <submittedName>
        <fullName evidence="2">Uncharacterized protein</fullName>
    </submittedName>
</protein>
<dbReference type="OrthoDB" id="264110at2759"/>
<comment type="caution">
    <text evidence="2">The sequence shown here is derived from an EMBL/GenBank/DDBJ whole genome shotgun (WGS) entry which is preliminary data.</text>
</comment>
<dbReference type="Proteomes" id="UP000419144">
    <property type="component" value="Unassembled WGS sequence"/>
</dbReference>
<evidence type="ECO:0000313" key="3">
    <source>
        <dbReference type="Proteomes" id="UP000419144"/>
    </source>
</evidence>
<dbReference type="AlphaFoldDB" id="A0A640KMT7"/>
<dbReference type="EMBL" id="BLBS01000040">
    <property type="protein sequence ID" value="GET90334.1"/>
    <property type="molecule type" value="Genomic_DNA"/>
</dbReference>
<organism evidence="2 3">
    <name type="scientific">Leishmania tarentolae</name>
    <name type="common">Sauroleishmania tarentolae</name>
    <dbReference type="NCBI Taxonomy" id="5689"/>
    <lineage>
        <taxon>Eukaryota</taxon>
        <taxon>Discoba</taxon>
        <taxon>Euglenozoa</taxon>
        <taxon>Kinetoplastea</taxon>
        <taxon>Metakinetoplastina</taxon>
        <taxon>Trypanosomatida</taxon>
        <taxon>Trypanosomatidae</taxon>
        <taxon>Leishmaniinae</taxon>
        <taxon>Leishmania</taxon>
        <taxon>lizard Leishmania</taxon>
    </lineage>
</organism>
<evidence type="ECO:0000313" key="2">
    <source>
        <dbReference type="EMBL" id="GET90334.1"/>
    </source>
</evidence>
<proteinExistence type="predicted"/>
<keyword evidence="3" id="KW-1185">Reference proteome</keyword>
<name>A0A640KMT7_LEITA</name>
<reference evidence="2" key="1">
    <citation type="submission" date="2019-11" db="EMBL/GenBank/DDBJ databases">
        <title>Leishmania tarentolae CDS.</title>
        <authorList>
            <person name="Goto Y."/>
            <person name="Yamagishi J."/>
        </authorList>
    </citation>
    <scope>NUCLEOTIDE SEQUENCE [LARGE SCALE GENOMIC DNA]</scope>
    <source>
        <strain evidence="2">Parrot Tar II</strain>
    </source>
</reference>
<dbReference type="VEuPathDB" id="TriTrypDB:LtaPh_2907500"/>
<evidence type="ECO:0000256" key="1">
    <source>
        <dbReference type="SAM" id="MobiDB-lite"/>
    </source>
</evidence>
<accession>A0A640KMT7</accession>
<feature type="region of interest" description="Disordered" evidence="1">
    <location>
        <begin position="148"/>
        <end position="179"/>
    </location>
</feature>
<feature type="region of interest" description="Disordered" evidence="1">
    <location>
        <begin position="112"/>
        <end position="135"/>
    </location>
</feature>
<gene>
    <name evidence="2" type="ORF">LtaPh_2907500</name>
</gene>